<name>A0ABX6M3R4_9BURK</name>
<accession>A0ABX6M3R4</accession>
<gene>
    <name evidence="1" type="ORF">HH213_01815</name>
</gene>
<dbReference type="EMBL" id="CP051684">
    <property type="protein sequence ID" value="QJD88956.1"/>
    <property type="molecule type" value="Genomic_DNA"/>
</dbReference>
<keyword evidence="2" id="KW-1185">Reference proteome</keyword>
<dbReference type="Proteomes" id="UP000503117">
    <property type="component" value="Chromosome"/>
</dbReference>
<reference evidence="1 2" key="1">
    <citation type="submission" date="2020-04" db="EMBL/GenBank/DDBJ databases">
        <title>Genome sequencing of novel species.</title>
        <authorList>
            <person name="Heo J."/>
            <person name="Kim S.-J."/>
            <person name="Kim J.-S."/>
            <person name="Hong S.-B."/>
            <person name="Kwon S.-W."/>
        </authorList>
    </citation>
    <scope>NUCLEOTIDE SEQUENCE [LARGE SCALE GENOMIC DNA]</scope>
    <source>
        <strain evidence="1 2">AF9R3</strain>
    </source>
</reference>
<dbReference type="RefSeq" id="WP_146235974.1">
    <property type="nucleotide sequence ID" value="NZ_CP051684.1"/>
</dbReference>
<organism evidence="1 2">
    <name type="scientific">Duganella dendranthematis</name>
    <dbReference type="NCBI Taxonomy" id="2728021"/>
    <lineage>
        <taxon>Bacteria</taxon>
        <taxon>Pseudomonadati</taxon>
        <taxon>Pseudomonadota</taxon>
        <taxon>Betaproteobacteria</taxon>
        <taxon>Burkholderiales</taxon>
        <taxon>Oxalobacteraceae</taxon>
        <taxon>Telluria group</taxon>
        <taxon>Duganella</taxon>
    </lineage>
</organism>
<sequence>MTTVQASCKCQHPPFYFGDYDTVECGDDPRGAEVSLSTCRRCGVVWLTYLIEEPHRSRAGRWWRVEVAPENRAQVSAVSAKEFIERQPSGYAGGSFFNSSGHAIIAPIHIA</sequence>
<proteinExistence type="predicted"/>
<evidence type="ECO:0000313" key="2">
    <source>
        <dbReference type="Proteomes" id="UP000503117"/>
    </source>
</evidence>
<protein>
    <recommendedName>
        <fullName evidence="3">CENP-V/GFA domain-containing protein</fullName>
    </recommendedName>
</protein>
<evidence type="ECO:0008006" key="3">
    <source>
        <dbReference type="Google" id="ProtNLM"/>
    </source>
</evidence>
<evidence type="ECO:0000313" key="1">
    <source>
        <dbReference type="EMBL" id="QJD88956.1"/>
    </source>
</evidence>